<dbReference type="PROSITE" id="PS51257">
    <property type="entry name" value="PROKAR_LIPOPROTEIN"/>
    <property type="match status" value="1"/>
</dbReference>
<sequence length="171" mass="19016">MKKAFYTLPITVLLLLTACSQTSVEKVSGEERSSSTKTDEAYQLGDTLKIDDVIVKITEAKQTDPIQFTKSKKGKIVTIDVDVRNNSKDSIFIDRHDFALVSKGEKAVGYHGYEELPLSEELNRGEQADGKLYFDVKPASSYKLVYKPNFTADQTEIHFDIPAPTSTASSE</sequence>
<evidence type="ECO:0000313" key="5">
    <source>
        <dbReference type="Proteomes" id="UP001398420"/>
    </source>
</evidence>
<proteinExistence type="predicted"/>
<protein>
    <submittedName>
        <fullName evidence="4">DUF4352 domain-containing protein</fullName>
    </submittedName>
</protein>
<dbReference type="Proteomes" id="UP001398420">
    <property type="component" value="Unassembled WGS sequence"/>
</dbReference>
<keyword evidence="1 2" id="KW-0732">Signal</keyword>
<dbReference type="InterPro" id="IPR029050">
    <property type="entry name" value="Immunoprotect_excell_Ig-like"/>
</dbReference>
<evidence type="ECO:0000256" key="1">
    <source>
        <dbReference type="ARBA" id="ARBA00022729"/>
    </source>
</evidence>
<name>A0ABU9LHU0_9BACL</name>
<reference evidence="4 5" key="1">
    <citation type="submission" date="2024-04" db="EMBL/GenBank/DDBJ databases">
        <authorList>
            <person name="Wu Y.S."/>
            <person name="Zhang L."/>
        </authorList>
    </citation>
    <scope>NUCLEOTIDE SEQUENCE [LARGE SCALE GENOMIC DNA]</scope>
    <source>
        <strain evidence="4 5">KG-01</strain>
    </source>
</reference>
<dbReference type="RefSeq" id="WP_068454592.1">
    <property type="nucleotide sequence ID" value="NZ_JAMWHJ010000002.1"/>
</dbReference>
<evidence type="ECO:0000313" key="4">
    <source>
        <dbReference type="EMBL" id="MEL5987152.1"/>
    </source>
</evidence>
<feature type="signal peptide" evidence="2">
    <location>
        <begin position="1"/>
        <end position="23"/>
    </location>
</feature>
<gene>
    <name evidence="4" type="ORF">AAF454_01785</name>
</gene>
<keyword evidence="5" id="KW-1185">Reference proteome</keyword>
<evidence type="ECO:0000256" key="2">
    <source>
        <dbReference type="SAM" id="SignalP"/>
    </source>
</evidence>
<accession>A0ABU9LHU0</accession>
<feature type="domain" description="DUF4352" evidence="3">
    <location>
        <begin position="42"/>
        <end position="154"/>
    </location>
</feature>
<feature type="chain" id="PRO_5047378252" evidence="2">
    <location>
        <begin position="24"/>
        <end position="171"/>
    </location>
</feature>
<dbReference type="InterPro" id="IPR029051">
    <property type="entry name" value="DUF4352"/>
</dbReference>
<dbReference type="Gene3D" id="2.60.40.1240">
    <property type="match status" value="1"/>
</dbReference>
<dbReference type="Pfam" id="PF11611">
    <property type="entry name" value="DUF4352"/>
    <property type="match status" value="1"/>
</dbReference>
<dbReference type="EMBL" id="JBCEWA010000001">
    <property type="protein sequence ID" value="MEL5987152.1"/>
    <property type="molecule type" value="Genomic_DNA"/>
</dbReference>
<comment type="caution">
    <text evidence="4">The sequence shown here is derived from an EMBL/GenBank/DDBJ whole genome shotgun (WGS) entry which is preliminary data.</text>
</comment>
<evidence type="ECO:0000259" key="3">
    <source>
        <dbReference type="Pfam" id="PF11611"/>
    </source>
</evidence>
<organism evidence="4 5">
    <name type="scientific">Kurthia gibsonii</name>
    <dbReference type="NCBI Taxonomy" id="33946"/>
    <lineage>
        <taxon>Bacteria</taxon>
        <taxon>Bacillati</taxon>
        <taxon>Bacillota</taxon>
        <taxon>Bacilli</taxon>
        <taxon>Bacillales</taxon>
        <taxon>Caryophanaceae</taxon>
        <taxon>Kurthia</taxon>
    </lineage>
</organism>